<keyword evidence="3" id="KW-1185">Reference proteome</keyword>
<dbReference type="Proteomes" id="UP000634136">
    <property type="component" value="Unassembled WGS sequence"/>
</dbReference>
<dbReference type="EMBL" id="JAAIUW010000007">
    <property type="protein sequence ID" value="KAF7824165.1"/>
    <property type="molecule type" value="Genomic_DNA"/>
</dbReference>
<protein>
    <submittedName>
        <fullName evidence="2">Uncharacterized protein</fullName>
    </submittedName>
</protein>
<feature type="region of interest" description="Disordered" evidence="1">
    <location>
        <begin position="1"/>
        <end position="46"/>
    </location>
</feature>
<evidence type="ECO:0000256" key="1">
    <source>
        <dbReference type="SAM" id="MobiDB-lite"/>
    </source>
</evidence>
<evidence type="ECO:0000313" key="2">
    <source>
        <dbReference type="EMBL" id="KAF7824165.1"/>
    </source>
</evidence>
<reference evidence="2" key="1">
    <citation type="submission" date="2020-09" db="EMBL/GenBank/DDBJ databases">
        <title>Genome-Enabled Discovery of Anthraquinone Biosynthesis in Senna tora.</title>
        <authorList>
            <person name="Kang S.-H."/>
            <person name="Pandey R.P."/>
            <person name="Lee C.-M."/>
            <person name="Sim J.-S."/>
            <person name="Jeong J.-T."/>
            <person name="Choi B.-S."/>
            <person name="Jung M."/>
            <person name="Ginzburg D."/>
            <person name="Zhao K."/>
            <person name="Won S.Y."/>
            <person name="Oh T.-J."/>
            <person name="Yu Y."/>
            <person name="Kim N.-H."/>
            <person name="Lee O.R."/>
            <person name="Lee T.-H."/>
            <person name="Bashyal P."/>
            <person name="Kim T.-S."/>
            <person name="Lee W.-H."/>
            <person name="Kawkins C."/>
            <person name="Kim C.-K."/>
            <person name="Kim J.S."/>
            <person name="Ahn B.O."/>
            <person name="Rhee S.Y."/>
            <person name="Sohng J.K."/>
        </authorList>
    </citation>
    <scope>NUCLEOTIDE SEQUENCE</scope>
    <source>
        <tissue evidence="2">Leaf</tissue>
    </source>
</reference>
<proteinExistence type="predicted"/>
<sequence length="78" mass="8675">MKTILKIKKHPRNTQFSPKKSPPNSHCPTLSLTTRLPERGGKKSTVEQIKEVGDDDNDDVGVVKKKGNFIKTIFNSIG</sequence>
<feature type="compositionally biased region" description="Basic and acidic residues" evidence="1">
    <location>
        <begin position="36"/>
        <end position="46"/>
    </location>
</feature>
<dbReference type="AlphaFoldDB" id="A0A834WI12"/>
<accession>A0A834WI12</accession>
<name>A0A834WI12_9FABA</name>
<gene>
    <name evidence="2" type="ORF">G2W53_022309</name>
</gene>
<comment type="caution">
    <text evidence="2">The sequence shown here is derived from an EMBL/GenBank/DDBJ whole genome shotgun (WGS) entry which is preliminary data.</text>
</comment>
<feature type="compositionally biased region" description="Basic residues" evidence="1">
    <location>
        <begin position="1"/>
        <end position="12"/>
    </location>
</feature>
<feature type="compositionally biased region" description="Polar residues" evidence="1">
    <location>
        <begin position="13"/>
        <end position="34"/>
    </location>
</feature>
<organism evidence="2 3">
    <name type="scientific">Senna tora</name>
    <dbReference type="NCBI Taxonomy" id="362788"/>
    <lineage>
        <taxon>Eukaryota</taxon>
        <taxon>Viridiplantae</taxon>
        <taxon>Streptophyta</taxon>
        <taxon>Embryophyta</taxon>
        <taxon>Tracheophyta</taxon>
        <taxon>Spermatophyta</taxon>
        <taxon>Magnoliopsida</taxon>
        <taxon>eudicotyledons</taxon>
        <taxon>Gunneridae</taxon>
        <taxon>Pentapetalae</taxon>
        <taxon>rosids</taxon>
        <taxon>fabids</taxon>
        <taxon>Fabales</taxon>
        <taxon>Fabaceae</taxon>
        <taxon>Caesalpinioideae</taxon>
        <taxon>Cassia clade</taxon>
        <taxon>Senna</taxon>
    </lineage>
</organism>
<evidence type="ECO:0000313" key="3">
    <source>
        <dbReference type="Proteomes" id="UP000634136"/>
    </source>
</evidence>